<dbReference type="EMBL" id="QNUK01000014">
    <property type="protein sequence ID" value="KAF5908324.1"/>
    <property type="molecule type" value="Genomic_DNA"/>
</dbReference>
<comment type="caution">
    <text evidence="2">The sequence shown here is derived from an EMBL/GenBank/DDBJ whole genome shotgun (WGS) entry which is preliminary data.</text>
</comment>
<gene>
    <name evidence="2" type="primary">commd9</name>
    <name evidence="2" type="ORF">DAT39_001963</name>
</gene>
<dbReference type="Pfam" id="PF07258">
    <property type="entry name" value="COMM_domain"/>
    <property type="match status" value="1"/>
</dbReference>
<dbReference type="Pfam" id="PF20923">
    <property type="entry name" value="COMMD9_HN"/>
    <property type="match status" value="1"/>
</dbReference>
<keyword evidence="3" id="KW-1185">Reference proteome</keyword>
<dbReference type="OrthoDB" id="64318at2759"/>
<evidence type="ECO:0000259" key="1">
    <source>
        <dbReference type="PROSITE" id="PS51269"/>
    </source>
</evidence>
<protein>
    <submittedName>
        <fullName evidence="2">COMM domain-containing protein 9</fullName>
    </submittedName>
</protein>
<dbReference type="InterPro" id="IPR048676">
    <property type="entry name" value="COMMD9_N"/>
</dbReference>
<dbReference type="AlphaFoldDB" id="A0A8J4XAX0"/>
<sequence>MIVVLLLCYVSASSKDVVRKICTDSFPSHAHESQRLVDSTAQALSVSSSEAVQVLRAFHLLSHQVVFYNLTAPEQIQSVFPATFHSNLKNLITKILLEQSLAWRNEALSDPISLPRLVDLDWRVDMKTASDSVSRMAVPTCILHMK</sequence>
<dbReference type="PANTHER" id="PTHR15663:SF4">
    <property type="entry name" value="COMM DOMAIN-CONTAINING PROTEIN 9"/>
    <property type="match status" value="1"/>
</dbReference>
<evidence type="ECO:0000313" key="2">
    <source>
        <dbReference type="EMBL" id="KAF5908324.1"/>
    </source>
</evidence>
<dbReference type="PROSITE" id="PS51269">
    <property type="entry name" value="COMM"/>
    <property type="match status" value="1"/>
</dbReference>
<name>A0A8J4XAX0_CLAMG</name>
<feature type="non-terminal residue" evidence="2">
    <location>
        <position position="1"/>
    </location>
</feature>
<organism evidence="2 3">
    <name type="scientific">Clarias magur</name>
    <name type="common">Asian catfish</name>
    <name type="synonym">Macropteronotus magur</name>
    <dbReference type="NCBI Taxonomy" id="1594786"/>
    <lineage>
        <taxon>Eukaryota</taxon>
        <taxon>Metazoa</taxon>
        <taxon>Chordata</taxon>
        <taxon>Craniata</taxon>
        <taxon>Vertebrata</taxon>
        <taxon>Euteleostomi</taxon>
        <taxon>Actinopterygii</taxon>
        <taxon>Neopterygii</taxon>
        <taxon>Teleostei</taxon>
        <taxon>Ostariophysi</taxon>
        <taxon>Siluriformes</taxon>
        <taxon>Clariidae</taxon>
        <taxon>Clarias</taxon>
    </lineage>
</organism>
<dbReference type="Proteomes" id="UP000727407">
    <property type="component" value="Unassembled WGS sequence"/>
</dbReference>
<dbReference type="InterPro" id="IPR037360">
    <property type="entry name" value="COMMD9"/>
</dbReference>
<feature type="domain" description="COMM" evidence="1">
    <location>
        <begin position="116"/>
        <end position="146"/>
    </location>
</feature>
<reference evidence="2" key="1">
    <citation type="submission" date="2020-07" db="EMBL/GenBank/DDBJ databases">
        <title>Clarias magur genome sequencing, assembly and annotation.</title>
        <authorList>
            <person name="Kushwaha B."/>
            <person name="Kumar R."/>
            <person name="Das P."/>
            <person name="Joshi C.G."/>
            <person name="Kumar D."/>
            <person name="Nagpure N.S."/>
            <person name="Pandey M."/>
            <person name="Agarwal S."/>
            <person name="Srivastava S."/>
            <person name="Singh M."/>
            <person name="Sahoo L."/>
            <person name="Jayasankar P."/>
            <person name="Meher P.K."/>
            <person name="Koringa P.G."/>
            <person name="Iquebal M.A."/>
            <person name="Das S.P."/>
            <person name="Bit A."/>
            <person name="Patnaik S."/>
            <person name="Patel N."/>
            <person name="Shah T.M."/>
            <person name="Hinsu A."/>
            <person name="Jena J.K."/>
        </authorList>
    </citation>
    <scope>NUCLEOTIDE SEQUENCE</scope>
    <source>
        <strain evidence="2">CIFAMagur01</strain>
        <tissue evidence="2">Testis</tissue>
    </source>
</reference>
<accession>A0A8J4XAX0</accession>
<proteinExistence type="predicted"/>
<dbReference type="InterPro" id="IPR017920">
    <property type="entry name" value="COMM"/>
</dbReference>
<dbReference type="PANTHER" id="PTHR15663">
    <property type="entry name" value="COMM DOMAIN-CONTAINING PROTEIN 9"/>
    <property type="match status" value="1"/>
</dbReference>
<evidence type="ECO:0000313" key="3">
    <source>
        <dbReference type="Proteomes" id="UP000727407"/>
    </source>
</evidence>